<organism evidence="2 3">
    <name type="scientific">Trametes coccinea (strain BRFM310)</name>
    <name type="common">Pycnoporus coccineus</name>
    <dbReference type="NCBI Taxonomy" id="1353009"/>
    <lineage>
        <taxon>Eukaryota</taxon>
        <taxon>Fungi</taxon>
        <taxon>Dikarya</taxon>
        <taxon>Basidiomycota</taxon>
        <taxon>Agaricomycotina</taxon>
        <taxon>Agaricomycetes</taxon>
        <taxon>Polyporales</taxon>
        <taxon>Polyporaceae</taxon>
        <taxon>Trametes</taxon>
    </lineage>
</organism>
<gene>
    <name evidence="2" type="ORF">PYCCODRAFT_479422</name>
</gene>
<feature type="compositionally biased region" description="Polar residues" evidence="1">
    <location>
        <begin position="104"/>
        <end position="116"/>
    </location>
</feature>
<protein>
    <submittedName>
        <fullName evidence="2">Uncharacterized protein</fullName>
    </submittedName>
</protein>
<feature type="region of interest" description="Disordered" evidence="1">
    <location>
        <begin position="1"/>
        <end position="32"/>
    </location>
</feature>
<evidence type="ECO:0000313" key="3">
    <source>
        <dbReference type="Proteomes" id="UP000193067"/>
    </source>
</evidence>
<proteinExistence type="predicted"/>
<dbReference type="AlphaFoldDB" id="A0A1Y2IL10"/>
<name>A0A1Y2IL10_TRAC3</name>
<evidence type="ECO:0000313" key="2">
    <source>
        <dbReference type="EMBL" id="OSD01817.1"/>
    </source>
</evidence>
<evidence type="ECO:0000256" key="1">
    <source>
        <dbReference type="SAM" id="MobiDB-lite"/>
    </source>
</evidence>
<keyword evidence="3" id="KW-1185">Reference proteome</keyword>
<sequence length="154" mass="16622">MISPGATLPPQSPAAPRLPHPSAHRRQRPPCFTFQQRNCESSDSIPIRNQDVCRPRFRSPPSRIPTAAALSCTPPARPPAPRGGLHPAKTPLFSRPHRHGLPFPNQSANHFPSTVPFQATHHSTSCLVTPPRSVPFDALCPAPQGGSSPFSSLQ</sequence>
<accession>A0A1Y2IL10</accession>
<feature type="compositionally biased region" description="Pro residues" evidence="1">
    <location>
        <begin position="10"/>
        <end position="19"/>
    </location>
</feature>
<dbReference type="EMBL" id="KZ084109">
    <property type="protein sequence ID" value="OSD01817.1"/>
    <property type="molecule type" value="Genomic_DNA"/>
</dbReference>
<dbReference type="Proteomes" id="UP000193067">
    <property type="component" value="Unassembled WGS sequence"/>
</dbReference>
<feature type="region of interest" description="Disordered" evidence="1">
    <location>
        <begin position="52"/>
        <end position="116"/>
    </location>
</feature>
<reference evidence="2 3" key="1">
    <citation type="journal article" date="2015" name="Biotechnol. Biofuels">
        <title>Enhanced degradation of softwood versus hardwood by the white-rot fungus Pycnoporus coccineus.</title>
        <authorList>
            <person name="Couturier M."/>
            <person name="Navarro D."/>
            <person name="Chevret D."/>
            <person name="Henrissat B."/>
            <person name="Piumi F."/>
            <person name="Ruiz-Duenas F.J."/>
            <person name="Martinez A.T."/>
            <person name="Grigoriev I.V."/>
            <person name="Riley R."/>
            <person name="Lipzen A."/>
            <person name="Berrin J.G."/>
            <person name="Master E.R."/>
            <person name="Rosso M.N."/>
        </authorList>
    </citation>
    <scope>NUCLEOTIDE SEQUENCE [LARGE SCALE GENOMIC DNA]</scope>
    <source>
        <strain evidence="2 3">BRFM310</strain>
    </source>
</reference>